<organism evidence="1 2">
    <name type="scientific">Elysia crispata</name>
    <name type="common">lettuce slug</name>
    <dbReference type="NCBI Taxonomy" id="231223"/>
    <lineage>
        <taxon>Eukaryota</taxon>
        <taxon>Metazoa</taxon>
        <taxon>Spiralia</taxon>
        <taxon>Lophotrochozoa</taxon>
        <taxon>Mollusca</taxon>
        <taxon>Gastropoda</taxon>
        <taxon>Heterobranchia</taxon>
        <taxon>Euthyneura</taxon>
        <taxon>Panpulmonata</taxon>
        <taxon>Sacoglossa</taxon>
        <taxon>Placobranchoidea</taxon>
        <taxon>Plakobranchidae</taxon>
        <taxon>Elysia</taxon>
    </lineage>
</organism>
<keyword evidence="2" id="KW-1185">Reference proteome</keyword>
<dbReference type="AlphaFoldDB" id="A0AAE1D6H6"/>
<evidence type="ECO:0000313" key="1">
    <source>
        <dbReference type="EMBL" id="KAK3758233.1"/>
    </source>
</evidence>
<accession>A0AAE1D6H6</accession>
<gene>
    <name evidence="1" type="ORF">RRG08_061080</name>
</gene>
<dbReference type="EMBL" id="JAWDGP010005286">
    <property type="protein sequence ID" value="KAK3758233.1"/>
    <property type="molecule type" value="Genomic_DNA"/>
</dbReference>
<comment type="caution">
    <text evidence="1">The sequence shown here is derived from an EMBL/GenBank/DDBJ whole genome shotgun (WGS) entry which is preliminary data.</text>
</comment>
<reference evidence="1" key="1">
    <citation type="journal article" date="2023" name="G3 (Bethesda)">
        <title>A reference genome for the long-term kleptoplast-retaining sea slug Elysia crispata morphotype clarki.</title>
        <authorList>
            <person name="Eastman K.E."/>
            <person name="Pendleton A.L."/>
            <person name="Shaikh M.A."/>
            <person name="Suttiyut T."/>
            <person name="Ogas R."/>
            <person name="Tomko P."/>
            <person name="Gavelis G."/>
            <person name="Widhalm J.R."/>
            <person name="Wisecaver J.H."/>
        </authorList>
    </citation>
    <scope>NUCLEOTIDE SEQUENCE</scope>
    <source>
        <strain evidence="1">ECLA1</strain>
    </source>
</reference>
<name>A0AAE1D6H6_9GAST</name>
<proteinExistence type="predicted"/>
<protein>
    <submittedName>
        <fullName evidence="1">Uncharacterized protein</fullName>
    </submittedName>
</protein>
<sequence length="451" mass="50198">MTTSVLIKRAILLGSSRENDFTDELLRRIAASAGAETGKKVKVKLSSAGLRITRSRFLKSDSSQFYPFDTVMAVTRNPSAPRCVMFILSDPQCKYHVIAVKCALEVDASDLINFAARLRKEQQVSNVEFKKRDNGNWTLRERSAHNANRHMAELFNRQSNGGGGVTVTTPTNTTVITTVENHVPVLDASRNRTVQGSFVKRQHSSSVKRNGRDSAELNEYIVETEVETGERPQDITALKGQVSSLTHEVEELRALVQQNNMSDVTVRANGRQAQPGEVSVYSHGVKTDKKREVLPSRPKVQTTVTSVQQQQQQQPVVYRAAPVTYEARVVGPTMGYFADPWGPQRRVSGSFTLPHQNRGRTDSFQGSNKVTFDRESIVSTASRKSRSLRSIPTTIERSIEDTYARPVILRRPGSVQMIGGGRARPVSYHVMGTNDLQVFNARGRNQDDVQL</sequence>
<dbReference type="Proteomes" id="UP001283361">
    <property type="component" value="Unassembled WGS sequence"/>
</dbReference>
<evidence type="ECO:0000313" key="2">
    <source>
        <dbReference type="Proteomes" id="UP001283361"/>
    </source>
</evidence>